<keyword evidence="1" id="KW-0472">Membrane</keyword>
<evidence type="ECO:0000313" key="3">
    <source>
        <dbReference type="Proteomes" id="UP000007039"/>
    </source>
</evidence>
<dbReference type="InterPro" id="IPR052724">
    <property type="entry name" value="GT117_domain-containing"/>
</dbReference>
<feature type="transmembrane region" description="Helical" evidence="1">
    <location>
        <begin position="193"/>
        <end position="213"/>
    </location>
</feature>
<feature type="transmembrane region" description="Helical" evidence="1">
    <location>
        <begin position="7"/>
        <end position="28"/>
    </location>
</feature>
<dbReference type="EMBL" id="CP002347">
    <property type="protein sequence ID" value="ADR18063.1"/>
    <property type="molecule type" value="Genomic_DNA"/>
</dbReference>
<gene>
    <name evidence="2" type="ordered locus">Calni_0150</name>
</gene>
<evidence type="ECO:0000313" key="2">
    <source>
        <dbReference type="EMBL" id="ADR18063.1"/>
    </source>
</evidence>
<dbReference type="HOGENOM" id="CLU_431425_0_0_0"/>
<dbReference type="InterPro" id="IPR021280">
    <property type="entry name" value="TMEM260-like"/>
</dbReference>
<feature type="transmembrane region" description="Helical" evidence="1">
    <location>
        <begin position="73"/>
        <end position="91"/>
    </location>
</feature>
<feature type="transmembrane region" description="Helical" evidence="1">
    <location>
        <begin position="276"/>
        <end position="292"/>
    </location>
</feature>
<keyword evidence="1" id="KW-1133">Transmembrane helix</keyword>
<dbReference type="eggNOG" id="COG1807">
    <property type="taxonomic scope" value="Bacteria"/>
</dbReference>
<accession>E4TIV8</accession>
<evidence type="ECO:0000256" key="1">
    <source>
        <dbReference type="SAM" id="Phobius"/>
    </source>
</evidence>
<feature type="transmembrane region" description="Helical" evidence="1">
    <location>
        <begin position="128"/>
        <end position="144"/>
    </location>
</feature>
<feature type="transmembrane region" description="Helical" evidence="1">
    <location>
        <begin position="299"/>
        <end position="318"/>
    </location>
</feature>
<dbReference type="OrthoDB" id="9807602at2"/>
<dbReference type="AlphaFoldDB" id="E4TIV8"/>
<proteinExistence type="predicted"/>
<dbReference type="RefSeq" id="WP_013450280.1">
    <property type="nucleotide sequence ID" value="NC_014758.1"/>
</dbReference>
<feature type="transmembrane region" description="Helical" evidence="1">
    <location>
        <begin position="40"/>
        <end position="61"/>
    </location>
</feature>
<keyword evidence="1" id="KW-0812">Transmembrane</keyword>
<feature type="transmembrane region" description="Helical" evidence="1">
    <location>
        <begin position="103"/>
        <end position="121"/>
    </location>
</feature>
<dbReference type="KEGG" id="cni:Calni_0150"/>
<evidence type="ECO:0008006" key="4">
    <source>
        <dbReference type="Google" id="ProtNLM"/>
    </source>
</evidence>
<reference evidence="2 3" key="2">
    <citation type="journal article" date="2011" name="Stand. Genomic Sci.">
        <title>Complete genome sequence of Calditerrivibrio nitroreducens type strain (Yu37-1).</title>
        <authorList>
            <person name="Pitluck S."/>
            <person name="Sikorski J."/>
            <person name="Zeytun A."/>
            <person name="Lapidus A."/>
            <person name="Nolan M."/>
            <person name="Lucas S."/>
            <person name="Hammon N."/>
            <person name="Deshpande S."/>
            <person name="Cheng J.F."/>
            <person name="Tapia R."/>
            <person name="Han C."/>
            <person name="Goodwin L."/>
            <person name="Liolios K."/>
            <person name="Pagani I."/>
            <person name="Ivanova N."/>
            <person name="Mavromatis K."/>
            <person name="Pati A."/>
            <person name="Chen A."/>
            <person name="Palaniappan K."/>
            <person name="Hauser L."/>
            <person name="Chang Y.J."/>
            <person name="Jeffries C.D."/>
            <person name="Detter J.C."/>
            <person name="Brambilla E."/>
            <person name="Djao O.D."/>
            <person name="Rohde M."/>
            <person name="Spring S."/>
            <person name="Goker M."/>
            <person name="Woyke T."/>
            <person name="Bristow J."/>
            <person name="Eisen J.A."/>
            <person name="Markowitz V."/>
            <person name="Hugenholtz P."/>
            <person name="Kyrpides N.C."/>
            <person name="Klenk H.P."/>
            <person name="Land M."/>
        </authorList>
    </citation>
    <scope>NUCLEOTIDE SEQUENCE [LARGE SCALE GENOMIC DNA]</scope>
    <source>
        <strain evidence="3">DSM 19672 / NBRC 101217 / Yu37-1</strain>
    </source>
</reference>
<name>E4TIV8_CALNY</name>
<keyword evidence="3" id="KW-1185">Reference proteome</keyword>
<feature type="transmembrane region" description="Helical" evidence="1">
    <location>
        <begin position="156"/>
        <end position="181"/>
    </location>
</feature>
<organism evidence="2 3">
    <name type="scientific">Calditerrivibrio nitroreducens (strain DSM 19672 / NBRC 101217 / Yu37-1)</name>
    <dbReference type="NCBI Taxonomy" id="768670"/>
    <lineage>
        <taxon>Bacteria</taxon>
        <taxon>Pseudomonadati</taxon>
        <taxon>Deferribacterota</taxon>
        <taxon>Deferribacteres</taxon>
        <taxon>Deferribacterales</taxon>
        <taxon>Calditerrivibrionaceae</taxon>
    </lineage>
</organism>
<reference key="1">
    <citation type="submission" date="2010-11" db="EMBL/GenBank/DDBJ databases">
        <title>The complete genome of chromosome of Calditerrivibrio nitroreducens DSM 19672.</title>
        <authorList>
            <consortium name="US DOE Joint Genome Institute (JGI-PGF)"/>
            <person name="Lucas S."/>
            <person name="Copeland A."/>
            <person name="Lapidus A."/>
            <person name="Bruce D."/>
            <person name="Goodwin L."/>
            <person name="Pitluck S."/>
            <person name="Kyrpides N."/>
            <person name="Mavromatis K."/>
            <person name="Ivanova N."/>
            <person name="Mikhailova N."/>
            <person name="Zeytun A."/>
            <person name="Brettin T."/>
            <person name="Detter J.C."/>
            <person name="Tapia R."/>
            <person name="Han C."/>
            <person name="Land M."/>
            <person name="Hauser L."/>
            <person name="Markowitz V."/>
            <person name="Cheng J.-F."/>
            <person name="Hugenholtz P."/>
            <person name="Woyke T."/>
            <person name="Wu D."/>
            <person name="Spring S."/>
            <person name="Schroeder M."/>
            <person name="Brambilla E."/>
            <person name="Klenk H.-P."/>
            <person name="Eisen J.A."/>
        </authorList>
    </citation>
    <scope>NUCLEOTIDE SEQUENCE [LARGE SCALE GENOMIC DNA]</scope>
    <source>
        <strain>DSM 19672</strain>
    </source>
</reference>
<feature type="transmembrane region" description="Helical" evidence="1">
    <location>
        <begin position="358"/>
        <end position="377"/>
    </location>
</feature>
<dbReference type="Proteomes" id="UP000007039">
    <property type="component" value="Chromosome"/>
</dbReference>
<protein>
    <recommendedName>
        <fullName evidence="4">DUF2723 domain-containing protein</fullName>
    </recommendedName>
</protein>
<dbReference type="Pfam" id="PF11028">
    <property type="entry name" value="TMEM260-like"/>
    <property type="match status" value="1"/>
</dbReference>
<dbReference type="PANTHER" id="PTHR16214">
    <property type="entry name" value="TRANSMEMBRANE PROTEIN 260"/>
    <property type="match status" value="1"/>
</dbReference>
<sequence precursor="true">MVINNRLFTYLKEGILYSLFFLLFFSLQTKTLNTGDAGELVAASYGLGVAHPSGYPVYLMISKFFTFLPFGSITTKVALVSTISSTLLLVLSMNFLKQEGLNLTVRFFFCLLLMSCYSFFAQSLLAKFYPLNTLMIFAIFYLGYKSLHQHNVKYQHTIAFLFGISAGLHQTIYFMFLALLVPVIFHFKDFIKNLLFSFFLFLLGFSNVLYLMVRSWKDTLLNMSPSGNVEMLFYTLSRKAYDKSSSIDIAKSFFNFELQKIFYAIKNCITLLSREFHPYIFIFLISGFIYLAMKNRRSFWYFLSIYLAYSFFLVYHTFSLEKPGLDSWYISAHQYFLPIFLFTAIICSYGFELITSKLSINLSILKYLILCFPLIYLPQNFFVNNYDRNHVPYYKTIDHFFVKPIKSVVIYSGDNDVFQGWYLKNVEKFRDDLCLISAPVIKDKIWETNNGCNYKIYKDAYPEINYEDTSFNLNSLKGYMKKKRVYSSIPIEENDLLKEHLKSEYVLLDFMIFPKDINVDNDTKNWIAKQRYDYKDYIHYNICINHGTDDLFTKSLCKKYSTYLTYLAYDIGEKYQKNSISKVDLFFEGNLNKTLQINTNNENLVYLYRAYQINKLNDEKEFYLYSGF</sequence>
<dbReference type="PANTHER" id="PTHR16214:SF3">
    <property type="entry name" value="TRANSMEMBRANE PROTEIN 260"/>
    <property type="match status" value="1"/>
</dbReference>
<dbReference type="STRING" id="768670.Calni_0150"/>
<feature type="transmembrane region" description="Helical" evidence="1">
    <location>
        <begin position="330"/>
        <end position="351"/>
    </location>
</feature>